<organism evidence="1">
    <name type="scientific">Arundo donax</name>
    <name type="common">Giant reed</name>
    <name type="synonym">Donax arundinaceus</name>
    <dbReference type="NCBI Taxonomy" id="35708"/>
    <lineage>
        <taxon>Eukaryota</taxon>
        <taxon>Viridiplantae</taxon>
        <taxon>Streptophyta</taxon>
        <taxon>Embryophyta</taxon>
        <taxon>Tracheophyta</taxon>
        <taxon>Spermatophyta</taxon>
        <taxon>Magnoliopsida</taxon>
        <taxon>Liliopsida</taxon>
        <taxon>Poales</taxon>
        <taxon>Poaceae</taxon>
        <taxon>PACMAD clade</taxon>
        <taxon>Arundinoideae</taxon>
        <taxon>Arundineae</taxon>
        <taxon>Arundo</taxon>
    </lineage>
</organism>
<name>A0A0A9ASF5_ARUDO</name>
<sequence length="23" mass="2377">MGGDRVWCLVMLCNIGPLVGGSV</sequence>
<accession>A0A0A9ASF5</accession>
<reference evidence="1" key="2">
    <citation type="journal article" date="2015" name="Data Brief">
        <title>Shoot transcriptome of the giant reed, Arundo donax.</title>
        <authorList>
            <person name="Barrero R.A."/>
            <person name="Guerrero F.D."/>
            <person name="Moolhuijzen P."/>
            <person name="Goolsby J.A."/>
            <person name="Tidwell J."/>
            <person name="Bellgard S.E."/>
            <person name="Bellgard M.I."/>
        </authorList>
    </citation>
    <scope>NUCLEOTIDE SEQUENCE</scope>
    <source>
        <tissue evidence="1">Shoot tissue taken approximately 20 cm above the soil surface</tissue>
    </source>
</reference>
<dbReference type="AlphaFoldDB" id="A0A0A9ASF5"/>
<dbReference type="EMBL" id="GBRH01243251">
    <property type="protein sequence ID" value="JAD54644.1"/>
    <property type="molecule type" value="Transcribed_RNA"/>
</dbReference>
<proteinExistence type="predicted"/>
<evidence type="ECO:0000313" key="1">
    <source>
        <dbReference type="EMBL" id="JAD54644.1"/>
    </source>
</evidence>
<protein>
    <submittedName>
        <fullName evidence="1">Uncharacterized protein</fullName>
    </submittedName>
</protein>
<reference evidence="1" key="1">
    <citation type="submission" date="2014-09" db="EMBL/GenBank/DDBJ databases">
        <authorList>
            <person name="Magalhaes I.L.F."/>
            <person name="Oliveira U."/>
            <person name="Santos F.R."/>
            <person name="Vidigal T.H.D.A."/>
            <person name="Brescovit A.D."/>
            <person name="Santos A.J."/>
        </authorList>
    </citation>
    <scope>NUCLEOTIDE SEQUENCE</scope>
    <source>
        <tissue evidence="1">Shoot tissue taken approximately 20 cm above the soil surface</tissue>
    </source>
</reference>